<dbReference type="SMART" id="SM00849">
    <property type="entry name" value="Lactamase_B"/>
    <property type="match status" value="1"/>
</dbReference>
<keyword evidence="4" id="KW-1185">Reference proteome</keyword>
<dbReference type="Gene3D" id="3.40.250.10">
    <property type="entry name" value="Rhodanese-like domain"/>
    <property type="match status" value="1"/>
</dbReference>
<accession>A0A9E7U7P6</accession>
<dbReference type="RefSeq" id="WP_260592785.1">
    <property type="nucleotide sequence ID" value="NZ_CP104003.1"/>
</dbReference>
<dbReference type="CDD" id="cd07724">
    <property type="entry name" value="POD-like_MBL-fold"/>
    <property type="match status" value="1"/>
</dbReference>
<dbReference type="SUPFAM" id="SSF56281">
    <property type="entry name" value="Metallo-hydrolase/oxidoreductase"/>
    <property type="match status" value="1"/>
</dbReference>
<dbReference type="InterPro" id="IPR036873">
    <property type="entry name" value="Rhodanese-like_dom_sf"/>
</dbReference>
<dbReference type="Pfam" id="PF00753">
    <property type="entry name" value="Lactamase_B"/>
    <property type="match status" value="1"/>
</dbReference>
<dbReference type="InterPro" id="IPR051682">
    <property type="entry name" value="Mito_Persulfide_Diox"/>
</dbReference>
<dbReference type="SUPFAM" id="SSF52821">
    <property type="entry name" value="Rhodanese/Cell cycle control phosphatase"/>
    <property type="match status" value="1"/>
</dbReference>
<reference evidence="3" key="1">
    <citation type="submission" date="2022-09" db="EMBL/GenBank/DDBJ databases">
        <title>Diverse halophilic archaea isolated from saline environments.</title>
        <authorList>
            <person name="Cui H.-L."/>
        </authorList>
    </citation>
    <scope>NUCLEOTIDE SEQUENCE</scope>
    <source>
        <strain evidence="3">ZS-35-S2</strain>
    </source>
</reference>
<dbReference type="InterPro" id="IPR036866">
    <property type="entry name" value="RibonucZ/Hydroxyglut_hydro"/>
</dbReference>
<evidence type="ECO:0000259" key="2">
    <source>
        <dbReference type="PROSITE" id="PS50206"/>
    </source>
</evidence>
<dbReference type="SMART" id="SM00450">
    <property type="entry name" value="RHOD"/>
    <property type="match status" value="1"/>
</dbReference>
<dbReference type="Pfam" id="PF00581">
    <property type="entry name" value="Rhodanese"/>
    <property type="match status" value="1"/>
</dbReference>
<evidence type="ECO:0000313" key="4">
    <source>
        <dbReference type="Proteomes" id="UP001057580"/>
    </source>
</evidence>
<dbReference type="GO" id="GO:0070813">
    <property type="term" value="P:hydrogen sulfide metabolic process"/>
    <property type="evidence" value="ECO:0007669"/>
    <property type="project" value="TreeGrafter"/>
</dbReference>
<dbReference type="EMBL" id="CP104003">
    <property type="protein sequence ID" value="UWM53791.1"/>
    <property type="molecule type" value="Genomic_DNA"/>
</dbReference>
<dbReference type="PANTHER" id="PTHR43084">
    <property type="entry name" value="PERSULFIDE DIOXYGENASE ETHE1"/>
    <property type="match status" value="1"/>
</dbReference>
<keyword evidence="1" id="KW-0479">Metal-binding</keyword>
<proteinExistence type="predicted"/>
<dbReference type="PANTHER" id="PTHR43084:SF1">
    <property type="entry name" value="PERSULFIDE DIOXYGENASE ETHE1, MITOCHONDRIAL"/>
    <property type="match status" value="1"/>
</dbReference>
<protein>
    <submittedName>
        <fullName evidence="3">MBL fold metallo-hydrolase</fullName>
    </submittedName>
</protein>
<dbReference type="KEGG" id="ssai:N0B31_16850"/>
<dbReference type="PROSITE" id="PS50206">
    <property type="entry name" value="RHODANESE_3"/>
    <property type="match status" value="1"/>
</dbReference>
<feature type="domain" description="Rhodanese" evidence="2">
    <location>
        <begin position="17"/>
        <end position="115"/>
    </location>
</feature>
<dbReference type="InterPro" id="IPR044528">
    <property type="entry name" value="POD-like_MBL-fold"/>
</dbReference>
<name>A0A9E7U7P6_9EURY</name>
<gene>
    <name evidence="3" type="ORF">N0B31_16850</name>
</gene>
<dbReference type="GeneID" id="74944126"/>
<dbReference type="Proteomes" id="UP001057580">
    <property type="component" value="Chromosome"/>
</dbReference>
<dbReference type="InterPro" id="IPR001279">
    <property type="entry name" value="Metallo-B-lactamas"/>
</dbReference>
<dbReference type="InterPro" id="IPR001763">
    <property type="entry name" value="Rhodanese-like_dom"/>
</dbReference>
<dbReference type="GO" id="GO:0050313">
    <property type="term" value="F:sulfur dioxygenase activity"/>
    <property type="evidence" value="ECO:0007669"/>
    <property type="project" value="InterPro"/>
</dbReference>
<evidence type="ECO:0000313" key="3">
    <source>
        <dbReference type="EMBL" id="UWM53791.1"/>
    </source>
</evidence>
<evidence type="ECO:0000256" key="1">
    <source>
        <dbReference type="ARBA" id="ARBA00022723"/>
    </source>
</evidence>
<dbReference type="Gene3D" id="3.60.15.10">
    <property type="entry name" value="Ribonuclease Z/Hydroxyacylglutathione hydrolase-like"/>
    <property type="match status" value="1"/>
</dbReference>
<dbReference type="AlphaFoldDB" id="A0A9E7U7P6"/>
<organism evidence="3 4">
    <name type="scientific">Salinirubellus salinus</name>
    <dbReference type="NCBI Taxonomy" id="1364945"/>
    <lineage>
        <taxon>Archaea</taxon>
        <taxon>Methanobacteriati</taxon>
        <taxon>Methanobacteriota</taxon>
        <taxon>Stenosarchaea group</taxon>
        <taxon>Halobacteria</taxon>
        <taxon>Halobacteriales</taxon>
        <taxon>Natronomonadaceae</taxon>
        <taxon>Salinirubellus</taxon>
    </lineage>
</organism>
<sequence>MSDDAITAADLQRRLDAGEQVTLLDIRNREEVDAWKLDGPTVDRVEVPYVKFVSAQVTGGVTDLVPDVEGPLVAVCPRGEASDEVAAMLREAGVDAVNLAGGMEAYARVYEATELPSDATGDATVVQYRRPSSGCLAYLVVSGSDALVVDPLRAFADRYAADATDYGAELRYAVDTHVHADHVSGLRDVAAATGAAPVMSARAVERGVTFDVETVGDGDTLRIGETEVEVVATPGHTTGMVSLRVGEVLLTGDGLFARGVPRPDLQEGAEGAEEYARELHRTLTERLARFDDGTLVAPGHYTPGDVPSADGSYTARLGDLRESLSVFSEDREAFVERVLADVPPRPANFEEIIEANLGRAELAADEAFEVELGPNNCAAAAD</sequence>
<dbReference type="GO" id="GO:0046872">
    <property type="term" value="F:metal ion binding"/>
    <property type="evidence" value="ECO:0007669"/>
    <property type="project" value="UniProtKB-KW"/>
</dbReference>
<dbReference type="GO" id="GO:0006749">
    <property type="term" value="P:glutathione metabolic process"/>
    <property type="evidence" value="ECO:0007669"/>
    <property type="project" value="InterPro"/>
</dbReference>